<dbReference type="SUPFAM" id="SSF55874">
    <property type="entry name" value="ATPase domain of HSP90 chaperone/DNA topoisomerase II/histidine kinase"/>
    <property type="match status" value="1"/>
</dbReference>
<evidence type="ECO:0000259" key="1">
    <source>
        <dbReference type="Pfam" id="PF13581"/>
    </source>
</evidence>
<evidence type="ECO:0000313" key="3">
    <source>
        <dbReference type="Proteomes" id="UP000321805"/>
    </source>
</evidence>
<dbReference type="Gene3D" id="3.30.565.10">
    <property type="entry name" value="Histidine kinase-like ATPase, C-terminal domain"/>
    <property type="match status" value="1"/>
</dbReference>
<dbReference type="EMBL" id="CP042430">
    <property type="protein sequence ID" value="QEC46342.1"/>
    <property type="molecule type" value="Genomic_DNA"/>
</dbReference>
<organism evidence="2 3">
    <name type="scientific">Baekduia soli</name>
    <dbReference type="NCBI Taxonomy" id="496014"/>
    <lineage>
        <taxon>Bacteria</taxon>
        <taxon>Bacillati</taxon>
        <taxon>Actinomycetota</taxon>
        <taxon>Thermoleophilia</taxon>
        <taxon>Solirubrobacterales</taxon>
        <taxon>Baekduiaceae</taxon>
        <taxon>Baekduia</taxon>
    </lineage>
</organism>
<dbReference type="Pfam" id="PF13581">
    <property type="entry name" value="HATPase_c_2"/>
    <property type="match status" value="1"/>
</dbReference>
<dbReference type="OrthoDB" id="3478628at2"/>
<protein>
    <submittedName>
        <fullName evidence="2">ATP-binding protein</fullName>
    </submittedName>
</protein>
<accession>A0A5B8U049</accession>
<keyword evidence="2" id="KW-0067">ATP-binding</keyword>
<sequence>MPTSTGPRTEGLAVAVSEALTNVVMHAYTDCSAPGDIELHAYRVPDDGLNITVCDDGRGVRPRADSPGLGLACR</sequence>
<dbReference type="Proteomes" id="UP000321805">
    <property type="component" value="Chromosome"/>
</dbReference>
<dbReference type="KEGG" id="bsol:FSW04_01280"/>
<feature type="domain" description="Histidine kinase/HSP90-like ATPase" evidence="1">
    <location>
        <begin position="9"/>
        <end position="65"/>
    </location>
</feature>
<evidence type="ECO:0000313" key="2">
    <source>
        <dbReference type="EMBL" id="QEC46342.1"/>
    </source>
</evidence>
<dbReference type="AlphaFoldDB" id="A0A5B8U049"/>
<gene>
    <name evidence="2" type="ORF">FSW04_01280</name>
</gene>
<dbReference type="InterPro" id="IPR003594">
    <property type="entry name" value="HATPase_dom"/>
</dbReference>
<dbReference type="CDD" id="cd16936">
    <property type="entry name" value="HATPase_RsbW-like"/>
    <property type="match status" value="1"/>
</dbReference>
<proteinExistence type="predicted"/>
<keyword evidence="3" id="KW-1185">Reference proteome</keyword>
<dbReference type="RefSeq" id="WP_146915439.1">
    <property type="nucleotide sequence ID" value="NZ_CP042430.1"/>
</dbReference>
<dbReference type="InterPro" id="IPR036890">
    <property type="entry name" value="HATPase_C_sf"/>
</dbReference>
<reference evidence="2 3" key="1">
    <citation type="journal article" date="2018" name="J. Microbiol.">
        <title>Baekduia soli gen. nov., sp. nov., a novel bacterium isolated from the soil of Baekdu Mountain and proposal of a novel family name, Baekduiaceae fam. nov.</title>
        <authorList>
            <person name="An D.S."/>
            <person name="Siddiqi M.Z."/>
            <person name="Kim K.H."/>
            <person name="Yu H.S."/>
            <person name="Im W.T."/>
        </authorList>
    </citation>
    <scope>NUCLEOTIDE SEQUENCE [LARGE SCALE GENOMIC DNA]</scope>
    <source>
        <strain evidence="2 3">BR7-21</strain>
    </source>
</reference>
<dbReference type="GO" id="GO:0005524">
    <property type="term" value="F:ATP binding"/>
    <property type="evidence" value="ECO:0007669"/>
    <property type="project" value="UniProtKB-KW"/>
</dbReference>
<keyword evidence="2" id="KW-0547">Nucleotide-binding</keyword>
<name>A0A5B8U049_9ACTN</name>